<gene>
    <name evidence="2" type="primary">jg17930</name>
    <name evidence="2" type="ORF">PAEG_LOCUS21717</name>
</gene>
<protein>
    <submittedName>
        <fullName evidence="2">Jg17930 protein</fullName>
    </submittedName>
</protein>
<proteinExistence type="predicted"/>
<sequence length="250" mass="28228">MRDSNIVTIYKGKGDSGDGNSYRGISLLSIVGKVFWRVVLGRLQRLADCVYPEAQCGFRSRRSTIDMVFTVRQLQKCREQRTSLLVAFVDLNKAFDSISRGGLFTALERIGCPPKLLRFIMSFHEDTIGVVVFNGITSDPFPIRRGVRQGRVLAPTLFGILFSLILCETFGRDQHGIHLHTRSDGKLFKISFLKTKRNRESLFIDRLLFADSSILKLQRMLDNFSPACSLFSMSINPIKTVVSQDVLAIE</sequence>
<feature type="domain" description="Reverse transcriptase" evidence="1">
    <location>
        <begin position="1"/>
        <end position="250"/>
    </location>
</feature>
<evidence type="ECO:0000313" key="2">
    <source>
        <dbReference type="EMBL" id="CAH2248147.1"/>
    </source>
</evidence>
<dbReference type="OrthoDB" id="10062692at2759"/>
<name>A0A8S4S7E0_9NEOP</name>
<evidence type="ECO:0000313" key="3">
    <source>
        <dbReference type="Proteomes" id="UP000838756"/>
    </source>
</evidence>
<evidence type="ECO:0000259" key="1">
    <source>
        <dbReference type="PROSITE" id="PS50878"/>
    </source>
</evidence>
<dbReference type="PANTHER" id="PTHR47027:SF20">
    <property type="entry name" value="REVERSE TRANSCRIPTASE-LIKE PROTEIN WITH RNA-DIRECTED DNA POLYMERASE DOMAIN"/>
    <property type="match status" value="1"/>
</dbReference>
<keyword evidence="3" id="KW-1185">Reference proteome</keyword>
<comment type="caution">
    <text evidence="2">The sequence shown here is derived from an EMBL/GenBank/DDBJ whole genome shotgun (WGS) entry which is preliminary data.</text>
</comment>
<organism evidence="2 3">
    <name type="scientific">Pararge aegeria aegeria</name>
    <dbReference type="NCBI Taxonomy" id="348720"/>
    <lineage>
        <taxon>Eukaryota</taxon>
        <taxon>Metazoa</taxon>
        <taxon>Ecdysozoa</taxon>
        <taxon>Arthropoda</taxon>
        <taxon>Hexapoda</taxon>
        <taxon>Insecta</taxon>
        <taxon>Pterygota</taxon>
        <taxon>Neoptera</taxon>
        <taxon>Endopterygota</taxon>
        <taxon>Lepidoptera</taxon>
        <taxon>Glossata</taxon>
        <taxon>Ditrysia</taxon>
        <taxon>Papilionoidea</taxon>
        <taxon>Nymphalidae</taxon>
        <taxon>Satyrinae</taxon>
        <taxon>Satyrini</taxon>
        <taxon>Parargina</taxon>
        <taxon>Pararge</taxon>
    </lineage>
</organism>
<dbReference type="Pfam" id="PF00078">
    <property type="entry name" value="RVT_1"/>
    <property type="match status" value="1"/>
</dbReference>
<dbReference type="PROSITE" id="PS50878">
    <property type="entry name" value="RT_POL"/>
    <property type="match status" value="1"/>
</dbReference>
<reference evidence="2" key="1">
    <citation type="submission" date="2022-03" db="EMBL/GenBank/DDBJ databases">
        <authorList>
            <person name="Lindestad O."/>
        </authorList>
    </citation>
    <scope>NUCLEOTIDE SEQUENCE</scope>
</reference>
<dbReference type="Proteomes" id="UP000838756">
    <property type="component" value="Unassembled WGS sequence"/>
</dbReference>
<dbReference type="InterPro" id="IPR000477">
    <property type="entry name" value="RT_dom"/>
</dbReference>
<dbReference type="EMBL" id="CAKXAJ010025969">
    <property type="protein sequence ID" value="CAH2248147.1"/>
    <property type="molecule type" value="Genomic_DNA"/>
</dbReference>
<dbReference type="AlphaFoldDB" id="A0A8S4S7E0"/>
<dbReference type="PANTHER" id="PTHR47027">
    <property type="entry name" value="REVERSE TRANSCRIPTASE DOMAIN-CONTAINING PROTEIN"/>
    <property type="match status" value="1"/>
</dbReference>
<dbReference type="CDD" id="cd01650">
    <property type="entry name" value="RT_nLTR_like"/>
    <property type="match status" value="1"/>
</dbReference>
<accession>A0A8S4S7E0</accession>